<organism evidence="7 8">
    <name type="scientific">Micromonospora fiedleri</name>
    <dbReference type="NCBI Taxonomy" id="1157498"/>
    <lineage>
        <taxon>Bacteria</taxon>
        <taxon>Bacillati</taxon>
        <taxon>Actinomycetota</taxon>
        <taxon>Actinomycetes</taxon>
        <taxon>Micromonosporales</taxon>
        <taxon>Micromonosporaceae</taxon>
        <taxon>Micromonospora</taxon>
    </lineage>
</organism>
<dbReference type="RefSeq" id="WP_203220107.1">
    <property type="nucleotide sequence ID" value="NZ_JAETXL010000001.1"/>
</dbReference>
<feature type="transmembrane region" description="Helical" evidence="6">
    <location>
        <begin position="350"/>
        <end position="374"/>
    </location>
</feature>
<dbReference type="PANTHER" id="PTHR23514:SF13">
    <property type="entry name" value="INNER MEMBRANE PROTEIN YBJJ"/>
    <property type="match status" value="1"/>
</dbReference>
<dbReference type="PANTHER" id="PTHR23514">
    <property type="entry name" value="BYPASS OF STOP CODON PROTEIN 6"/>
    <property type="match status" value="1"/>
</dbReference>
<dbReference type="CDD" id="cd17393">
    <property type="entry name" value="MFS_MosC_like"/>
    <property type="match status" value="1"/>
</dbReference>
<feature type="transmembrane region" description="Helical" evidence="6">
    <location>
        <begin position="138"/>
        <end position="159"/>
    </location>
</feature>
<dbReference type="SUPFAM" id="SSF103473">
    <property type="entry name" value="MFS general substrate transporter"/>
    <property type="match status" value="1"/>
</dbReference>
<feature type="transmembrane region" description="Helical" evidence="6">
    <location>
        <begin position="165"/>
        <end position="184"/>
    </location>
</feature>
<dbReference type="Proteomes" id="UP000661193">
    <property type="component" value="Unassembled WGS sequence"/>
</dbReference>
<feature type="transmembrane region" description="Helical" evidence="6">
    <location>
        <begin position="99"/>
        <end position="117"/>
    </location>
</feature>
<sequence length="404" mass="39376">MTATDAGRSRIRTAVLFCVNGVLMGSFATRLPDLKHGLDATDGPFGLALLGATVGAVAFAKPAGAAIARYGEGPVARLAMLVTPASMFLLSFAGGLVAFGGLLVAFGVAAVALNTAVNSMAAAVERLLARSVMSGMHALYSGGGLLGAVTGGLAAGAGATVAEHFAVLAVLCLVTGVVLGGGPPRTAGAGDEPAADRSGAGGPRVTLLLGAMAFCFYIAEAAIDDWSAIYLHDALAAPAAMVGAGYAAFCVAMAVGRLFGDRIVDRIGAVWAVRAGSLLAGVALTLGVTARSLPAALAGFTLFGLGMCVVAPACYSAAGRHGGRMIGTVTAAGHVGLLAGPAIIGGTSHLFGIQTAMLVPVVLAVLVAALAAAVKPAPRVAADTGPPALPSTVTTSGGPPPATA</sequence>
<dbReference type="InterPro" id="IPR036259">
    <property type="entry name" value="MFS_trans_sf"/>
</dbReference>
<keyword evidence="4 6" id="KW-0472">Membrane</keyword>
<keyword evidence="2 6" id="KW-0812">Transmembrane</keyword>
<reference evidence="7 8" key="1">
    <citation type="submission" date="2021-01" db="EMBL/GenBank/DDBJ databases">
        <title>Genome sequencing of Micromonospora fiedleri MG-37.</title>
        <authorList>
            <person name="Moreland P.E.J."/>
            <person name="Stach J.E.M."/>
        </authorList>
    </citation>
    <scope>NUCLEOTIDE SEQUENCE [LARGE SCALE GENOMIC DNA]</scope>
    <source>
        <strain evidence="7 8">MG-37</strain>
    </source>
</reference>
<dbReference type="Gene3D" id="1.20.1250.20">
    <property type="entry name" value="MFS general substrate transporter like domains"/>
    <property type="match status" value="2"/>
</dbReference>
<name>A0ABS1UJM5_9ACTN</name>
<proteinExistence type="predicted"/>
<feature type="transmembrane region" description="Helical" evidence="6">
    <location>
        <begin position="205"/>
        <end position="223"/>
    </location>
</feature>
<evidence type="ECO:0000256" key="1">
    <source>
        <dbReference type="ARBA" id="ARBA00004141"/>
    </source>
</evidence>
<feature type="transmembrane region" description="Helical" evidence="6">
    <location>
        <begin position="325"/>
        <end position="344"/>
    </location>
</feature>
<evidence type="ECO:0000256" key="3">
    <source>
        <dbReference type="ARBA" id="ARBA00022989"/>
    </source>
</evidence>
<keyword evidence="3 6" id="KW-1133">Transmembrane helix</keyword>
<accession>A0ABS1UJM5</accession>
<evidence type="ECO:0000313" key="8">
    <source>
        <dbReference type="Proteomes" id="UP000661193"/>
    </source>
</evidence>
<dbReference type="EMBL" id="JAETXL010000001">
    <property type="protein sequence ID" value="MBL6275140.1"/>
    <property type="molecule type" value="Genomic_DNA"/>
</dbReference>
<comment type="subcellular location">
    <subcellularLocation>
        <location evidence="1">Membrane</location>
        <topology evidence="1">Multi-pass membrane protein</topology>
    </subcellularLocation>
</comment>
<evidence type="ECO:0000256" key="2">
    <source>
        <dbReference type="ARBA" id="ARBA00022692"/>
    </source>
</evidence>
<evidence type="ECO:0000256" key="5">
    <source>
        <dbReference type="SAM" id="MobiDB-lite"/>
    </source>
</evidence>
<dbReference type="Pfam" id="PF07690">
    <property type="entry name" value="MFS_1"/>
    <property type="match status" value="1"/>
</dbReference>
<dbReference type="InterPro" id="IPR011701">
    <property type="entry name" value="MFS"/>
</dbReference>
<feature type="transmembrane region" description="Helical" evidence="6">
    <location>
        <begin position="271"/>
        <end position="290"/>
    </location>
</feature>
<evidence type="ECO:0000313" key="7">
    <source>
        <dbReference type="EMBL" id="MBL6275140.1"/>
    </source>
</evidence>
<evidence type="ECO:0000256" key="4">
    <source>
        <dbReference type="ARBA" id="ARBA00023136"/>
    </source>
</evidence>
<feature type="transmembrane region" description="Helical" evidence="6">
    <location>
        <begin position="235"/>
        <end position="259"/>
    </location>
</feature>
<gene>
    <name evidence="7" type="ORF">JMF97_03065</name>
</gene>
<feature type="transmembrane region" description="Helical" evidence="6">
    <location>
        <begin position="12"/>
        <end position="31"/>
    </location>
</feature>
<feature type="transmembrane region" description="Helical" evidence="6">
    <location>
        <begin position="43"/>
        <end position="63"/>
    </location>
</feature>
<feature type="region of interest" description="Disordered" evidence="5">
    <location>
        <begin position="380"/>
        <end position="404"/>
    </location>
</feature>
<feature type="transmembrane region" description="Helical" evidence="6">
    <location>
        <begin position="296"/>
        <end position="318"/>
    </location>
</feature>
<comment type="caution">
    <text evidence="7">The sequence shown here is derived from an EMBL/GenBank/DDBJ whole genome shotgun (WGS) entry which is preliminary data.</text>
</comment>
<evidence type="ECO:0000256" key="6">
    <source>
        <dbReference type="SAM" id="Phobius"/>
    </source>
</evidence>
<feature type="transmembrane region" description="Helical" evidence="6">
    <location>
        <begin position="75"/>
        <end position="93"/>
    </location>
</feature>
<dbReference type="InterPro" id="IPR051788">
    <property type="entry name" value="MFS_Transporter"/>
</dbReference>
<protein>
    <submittedName>
        <fullName evidence="7">MFS transporter</fullName>
    </submittedName>
</protein>
<keyword evidence="8" id="KW-1185">Reference proteome</keyword>